<dbReference type="AlphaFoldDB" id="A0A6A6AFX5"/>
<dbReference type="RefSeq" id="XP_033524224.1">
    <property type="nucleotide sequence ID" value="XM_033662655.1"/>
</dbReference>
<dbReference type="EMBL" id="ML977505">
    <property type="protein sequence ID" value="KAF2129837.1"/>
    <property type="molecule type" value="Genomic_DNA"/>
</dbReference>
<proteinExistence type="predicted"/>
<accession>A0A6A6AFX5</accession>
<dbReference type="GeneID" id="54403087"/>
<name>A0A6A6AFX5_9PLEO</name>
<gene>
    <name evidence="1" type="ORF">P153DRAFT_225177</name>
</gene>
<evidence type="ECO:0000313" key="1">
    <source>
        <dbReference type="EMBL" id="KAF2129837.1"/>
    </source>
</evidence>
<dbReference type="Proteomes" id="UP000799771">
    <property type="component" value="Unassembled WGS sequence"/>
</dbReference>
<sequence>MMPYKILPYRERINHGLLTIPRHLPTKFNMCTPSLTTYHCGHIKPNHPTPCHTTTCENATDKPITLSRECPTCRREARQLYELSDVSEAETDDADETRTGKDDCINEQIKERREFVGGLGLDAGLRGCGAAGCECVGCTWERAVIDERPGQ</sequence>
<reference evidence="1" key="1">
    <citation type="journal article" date="2020" name="Stud. Mycol.">
        <title>101 Dothideomycetes genomes: a test case for predicting lifestyles and emergence of pathogens.</title>
        <authorList>
            <person name="Haridas S."/>
            <person name="Albert R."/>
            <person name="Binder M."/>
            <person name="Bloem J."/>
            <person name="Labutti K."/>
            <person name="Salamov A."/>
            <person name="Andreopoulos B."/>
            <person name="Baker S."/>
            <person name="Barry K."/>
            <person name="Bills G."/>
            <person name="Bluhm B."/>
            <person name="Cannon C."/>
            <person name="Castanera R."/>
            <person name="Culley D."/>
            <person name="Daum C."/>
            <person name="Ezra D."/>
            <person name="Gonzalez J."/>
            <person name="Henrissat B."/>
            <person name="Kuo A."/>
            <person name="Liang C."/>
            <person name="Lipzen A."/>
            <person name="Lutzoni F."/>
            <person name="Magnuson J."/>
            <person name="Mondo S."/>
            <person name="Nolan M."/>
            <person name="Ohm R."/>
            <person name="Pangilinan J."/>
            <person name="Park H.-J."/>
            <person name="Ramirez L."/>
            <person name="Alfaro M."/>
            <person name="Sun H."/>
            <person name="Tritt A."/>
            <person name="Yoshinaga Y."/>
            <person name="Zwiers L.-H."/>
            <person name="Turgeon B."/>
            <person name="Goodwin S."/>
            <person name="Spatafora J."/>
            <person name="Crous P."/>
            <person name="Grigoriev I."/>
        </authorList>
    </citation>
    <scope>NUCLEOTIDE SEQUENCE</scope>
    <source>
        <strain evidence="1">CBS 119687</strain>
    </source>
</reference>
<evidence type="ECO:0000313" key="2">
    <source>
        <dbReference type="Proteomes" id="UP000799771"/>
    </source>
</evidence>
<organism evidence="1 2">
    <name type="scientific">Dothidotthia symphoricarpi CBS 119687</name>
    <dbReference type="NCBI Taxonomy" id="1392245"/>
    <lineage>
        <taxon>Eukaryota</taxon>
        <taxon>Fungi</taxon>
        <taxon>Dikarya</taxon>
        <taxon>Ascomycota</taxon>
        <taxon>Pezizomycotina</taxon>
        <taxon>Dothideomycetes</taxon>
        <taxon>Pleosporomycetidae</taxon>
        <taxon>Pleosporales</taxon>
        <taxon>Dothidotthiaceae</taxon>
        <taxon>Dothidotthia</taxon>
    </lineage>
</organism>
<protein>
    <submittedName>
        <fullName evidence="1">Uncharacterized protein</fullName>
    </submittedName>
</protein>
<keyword evidence="2" id="KW-1185">Reference proteome</keyword>